<keyword evidence="2" id="KW-1185">Reference proteome</keyword>
<dbReference type="EMBL" id="JAUKUA010000007">
    <property type="protein sequence ID" value="KAK0704539.1"/>
    <property type="molecule type" value="Genomic_DNA"/>
</dbReference>
<evidence type="ECO:0000313" key="2">
    <source>
        <dbReference type="Proteomes" id="UP001172102"/>
    </source>
</evidence>
<protein>
    <submittedName>
        <fullName evidence="1">Uncharacterized protein</fullName>
    </submittedName>
</protein>
<dbReference type="AlphaFoldDB" id="A0AA40DI94"/>
<sequence length="50" mass="5824">GKSLPRSGRPRVHLERDPRRILRAIEVDPFISTKEVRESYGLTYSTRIIT</sequence>
<proteinExistence type="predicted"/>
<comment type="caution">
    <text evidence="1">The sequence shown here is derived from an EMBL/GenBank/DDBJ whole genome shotgun (WGS) entry which is preliminary data.</text>
</comment>
<name>A0AA40DI94_9PEZI</name>
<evidence type="ECO:0000313" key="1">
    <source>
        <dbReference type="EMBL" id="KAK0704539.1"/>
    </source>
</evidence>
<feature type="non-terminal residue" evidence="1">
    <location>
        <position position="1"/>
    </location>
</feature>
<reference evidence="1" key="1">
    <citation type="submission" date="2023-06" db="EMBL/GenBank/DDBJ databases">
        <title>Genome-scale phylogeny and comparative genomics of the fungal order Sordariales.</title>
        <authorList>
            <consortium name="Lawrence Berkeley National Laboratory"/>
            <person name="Hensen N."/>
            <person name="Bonometti L."/>
            <person name="Westerberg I."/>
            <person name="Brannstrom I.O."/>
            <person name="Guillou S."/>
            <person name="Cros-Aarteil S."/>
            <person name="Calhoun S."/>
            <person name="Haridas S."/>
            <person name="Kuo A."/>
            <person name="Mondo S."/>
            <person name="Pangilinan J."/>
            <person name="Riley R."/>
            <person name="Labutti K."/>
            <person name="Andreopoulos B."/>
            <person name="Lipzen A."/>
            <person name="Chen C."/>
            <person name="Yanf M."/>
            <person name="Daum C."/>
            <person name="Ng V."/>
            <person name="Clum A."/>
            <person name="Steindorff A."/>
            <person name="Ohm R."/>
            <person name="Martin F."/>
            <person name="Silar P."/>
            <person name="Natvig D."/>
            <person name="Lalanne C."/>
            <person name="Gautier V."/>
            <person name="Ament-Velasquez S.L."/>
            <person name="Kruys A."/>
            <person name="Hutchinson M.I."/>
            <person name="Powell A.J."/>
            <person name="Barry K."/>
            <person name="Miller A.N."/>
            <person name="Grigoriev I.V."/>
            <person name="Debuchy R."/>
            <person name="Gladieux P."/>
            <person name="Thoren M.H."/>
            <person name="Johannesson H."/>
        </authorList>
    </citation>
    <scope>NUCLEOTIDE SEQUENCE</scope>
    <source>
        <strain evidence="1">SMH4607-1</strain>
    </source>
</reference>
<accession>A0AA40DI94</accession>
<organism evidence="1 2">
    <name type="scientific">Lasiosphaeris hirsuta</name>
    <dbReference type="NCBI Taxonomy" id="260670"/>
    <lineage>
        <taxon>Eukaryota</taxon>
        <taxon>Fungi</taxon>
        <taxon>Dikarya</taxon>
        <taxon>Ascomycota</taxon>
        <taxon>Pezizomycotina</taxon>
        <taxon>Sordariomycetes</taxon>
        <taxon>Sordariomycetidae</taxon>
        <taxon>Sordariales</taxon>
        <taxon>Lasiosphaeriaceae</taxon>
        <taxon>Lasiosphaeris</taxon>
    </lineage>
</organism>
<dbReference type="Proteomes" id="UP001172102">
    <property type="component" value="Unassembled WGS sequence"/>
</dbReference>
<gene>
    <name evidence="1" type="ORF">B0H67DRAFT_499659</name>
</gene>